<organism evidence="7 8">
    <name type="scientific">Mesosutterella multiformis</name>
    <dbReference type="NCBI Taxonomy" id="2259133"/>
    <lineage>
        <taxon>Bacteria</taxon>
        <taxon>Pseudomonadati</taxon>
        <taxon>Pseudomonadota</taxon>
        <taxon>Betaproteobacteria</taxon>
        <taxon>Burkholderiales</taxon>
        <taxon>Sutterellaceae</taxon>
        <taxon>Mesosutterella</taxon>
    </lineage>
</organism>
<protein>
    <submittedName>
        <fullName evidence="7">Peptide ABC transporter ATP-binding protein</fullName>
    </submittedName>
</protein>
<dbReference type="RefSeq" id="WP_116270206.1">
    <property type="nucleotide sequence ID" value="NZ_BGZJ01000001.1"/>
</dbReference>
<evidence type="ECO:0000259" key="6">
    <source>
        <dbReference type="PROSITE" id="PS50893"/>
    </source>
</evidence>
<dbReference type="SMART" id="SM00382">
    <property type="entry name" value="AAA"/>
    <property type="match status" value="2"/>
</dbReference>
<evidence type="ECO:0000256" key="2">
    <source>
        <dbReference type="ARBA" id="ARBA00022448"/>
    </source>
</evidence>
<accession>A0A388SE49</accession>
<dbReference type="PROSITE" id="PS50893">
    <property type="entry name" value="ABC_TRANSPORTER_2"/>
    <property type="match status" value="2"/>
</dbReference>
<dbReference type="EMBL" id="BGZJ01000001">
    <property type="protein sequence ID" value="GBO93923.1"/>
    <property type="molecule type" value="Genomic_DNA"/>
</dbReference>
<dbReference type="Gene3D" id="3.40.50.300">
    <property type="entry name" value="P-loop containing nucleotide triphosphate hydrolases"/>
    <property type="match status" value="2"/>
</dbReference>
<evidence type="ECO:0000256" key="4">
    <source>
        <dbReference type="ARBA" id="ARBA00022741"/>
    </source>
</evidence>
<evidence type="ECO:0000256" key="3">
    <source>
        <dbReference type="ARBA" id="ARBA00022475"/>
    </source>
</evidence>
<keyword evidence="3" id="KW-0472">Membrane</keyword>
<dbReference type="InterPro" id="IPR003439">
    <property type="entry name" value="ABC_transporter-like_ATP-bd"/>
</dbReference>
<comment type="similarity">
    <text evidence="1">Belongs to the ABC transporter superfamily.</text>
</comment>
<comment type="caution">
    <text evidence="7">The sequence shown here is derived from an EMBL/GenBank/DDBJ whole genome shotgun (WGS) entry which is preliminary data.</text>
</comment>
<dbReference type="InterPro" id="IPR003593">
    <property type="entry name" value="AAA+_ATPase"/>
</dbReference>
<evidence type="ECO:0000313" key="8">
    <source>
        <dbReference type="Proteomes" id="UP000266091"/>
    </source>
</evidence>
<keyword evidence="3" id="KW-1003">Cell membrane</keyword>
<keyword evidence="5 7" id="KW-0067">ATP-binding</keyword>
<dbReference type="Pfam" id="PF00005">
    <property type="entry name" value="ABC_tran"/>
    <property type="match status" value="2"/>
</dbReference>
<proteinExistence type="inferred from homology"/>
<dbReference type="PROSITE" id="PS00211">
    <property type="entry name" value="ABC_TRANSPORTER_1"/>
    <property type="match status" value="1"/>
</dbReference>
<feature type="domain" description="ABC transporter" evidence="6">
    <location>
        <begin position="272"/>
        <end position="513"/>
    </location>
</feature>
<dbReference type="InterPro" id="IPR027417">
    <property type="entry name" value="P-loop_NTPase"/>
</dbReference>
<dbReference type="Proteomes" id="UP000266091">
    <property type="component" value="Unassembled WGS sequence"/>
</dbReference>
<keyword evidence="8" id="KW-1185">Reference proteome</keyword>
<evidence type="ECO:0000313" key="7">
    <source>
        <dbReference type="EMBL" id="GBO93923.1"/>
    </source>
</evidence>
<dbReference type="SUPFAM" id="SSF52540">
    <property type="entry name" value="P-loop containing nucleoside triphosphate hydrolases"/>
    <property type="match status" value="2"/>
</dbReference>
<gene>
    <name evidence="7" type="ORF">MESMUL_12770</name>
</gene>
<name>A0A388SE49_9BURK</name>
<dbReference type="GO" id="GO:0055085">
    <property type="term" value="P:transmembrane transport"/>
    <property type="evidence" value="ECO:0007669"/>
    <property type="project" value="UniProtKB-ARBA"/>
</dbReference>
<dbReference type="CDD" id="cd03257">
    <property type="entry name" value="ABC_NikE_OppD_transporters"/>
    <property type="match status" value="1"/>
</dbReference>
<dbReference type="GO" id="GO:0005524">
    <property type="term" value="F:ATP binding"/>
    <property type="evidence" value="ECO:0007669"/>
    <property type="project" value="UniProtKB-KW"/>
</dbReference>
<keyword evidence="2" id="KW-0813">Transport</keyword>
<dbReference type="AlphaFoldDB" id="A0A388SE49"/>
<dbReference type="InterPro" id="IPR050319">
    <property type="entry name" value="ABC_transp_ATP-bind"/>
</dbReference>
<dbReference type="PANTHER" id="PTHR43776:SF7">
    <property type="entry name" value="D,D-DIPEPTIDE TRANSPORT ATP-BINDING PROTEIN DDPF-RELATED"/>
    <property type="match status" value="1"/>
</dbReference>
<dbReference type="InterPro" id="IPR017871">
    <property type="entry name" value="ABC_transporter-like_CS"/>
</dbReference>
<keyword evidence="4" id="KW-0547">Nucleotide-binding</keyword>
<sequence length="531" mass="56895">MSELILKTDGLQIKAPNGRTLVSEASFEVRSGECIAIVGPSGAGKTTSVLASLGLLSSRFGLSGCISWLDGPAVPASSSRPFRLGRDAVLLTQQPMEAFDPLIRIGRQIEETLEKAFPGTGKSEARSAILATLRRLGFDRPEDVIRRFPCELSGGMLQRCMTAIVRLLKPRLIVADEPTSALDILSSSSVLTELLGAQKETGAALIVITHDVASVLSIASRIYVVDRGNTVETLIPGNLAGAEHPASERLLSALRTLPEDRPALPASSTPFIEVKDVRKTYAGPGFLFRGKVTNVLDRVSFTLKKGACTGLIGLSGAGKSTLSRILLGLEKADSGQVLFDGVTVHAWKKAHPGSLSIVLQNYTDSVNPNKTVGEIIEEPLRIAGLNTGIQQRTEEMLSKVGLTEDFAARFPHELSGGELQRVCIARALAPAPRFIIFDEALSGLDAALQQDILQLLRSLKTPESTWLFITHDLTALRSICTDAVLLEDGRAALQIDTSAIDTSENPLLRQLASLFKEKSRLAAGLTLKGRP</sequence>
<dbReference type="OrthoDB" id="9802772at2"/>
<dbReference type="PANTHER" id="PTHR43776">
    <property type="entry name" value="TRANSPORT ATP-BINDING PROTEIN"/>
    <property type="match status" value="1"/>
</dbReference>
<evidence type="ECO:0000256" key="1">
    <source>
        <dbReference type="ARBA" id="ARBA00005417"/>
    </source>
</evidence>
<dbReference type="GO" id="GO:0016887">
    <property type="term" value="F:ATP hydrolysis activity"/>
    <property type="evidence" value="ECO:0007669"/>
    <property type="project" value="InterPro"/>
</dbReference>
<reference evidence="7 8" key="1">
    <citation type="journal article" date="2018" name="Int. J. Syst. Evol. Microbiol.">
        <title>Mesosutterella multiformis gen. nov., sp. nov., a member of the family Sutterellaceae and Sutterella megalosphaeroides sp. nov., isolated from human faeces.</title>
        <authorList>
            <person name="Sakamoto M."/>
            <person name="Ikeyama N."/>
            <person name="Kunihiro T."/>
            <person name="Iino T."/>
            <person name="Yuki M."/>
            <person name="Ohkuma M."/>
        </authorList>
    </citation>
    <scope>NUCLEOTIDE SEQUENCE [LARGE SCALE GENOMIC DNA]</scope>
    <source>
        <strain evidence="7 8">4NBBH2</strain>
    </source>
</reference>
<feature type="domain" description="ABC transporter" evidence="6">
    <location>
        <begin position="6"/>
        <end position="252"/>
    </location>
</feature>
<evidence type="ECO:0000256" key="5">
    <source>
        <dbReference type="ARBA" id="ARBA00022840"/>
    </source>
</evidence>